<reference evidence="2" key="1">
    <citation type="submission" date="2017-10" db="EMBL/GenBank/DDBJ databases">
        <authorList>
            <person name="Toshchakov S.V."/>
            <person name="Goeva M.A."/>
        </authorList>
    </citation>
    <scope>NUCLEOTIDE SEQUENCE [LARGE SCALE GENOMIC DNA]</scope>
    <source>
        <strain evidence="2">JR1/69-1-13</strain>
    </source>
</reference>
<gene>
    <name evidence="1" type="ORF">CR165_13260</name>
</gene>
<accession>A0A2U1V2W8</accession>
<proteinExistence type="predicted"/>
<sequence length="107" mass="11152">MPGGDRISAPDGPREANAVGALSLLGIQAEEQDLPRRRRPAGAALEEAADMLRRFQLLALGLGDQVPAPAELSALARELEGTPALGPDGPALALRLRIEMAKRLPGA</sequence>
<comment type="caution">
    <text evidence="1">The sequence shown here is derived from an EMBL/GenBank/DDBJ whole genome shotgun (WGS) entry which is preliminary data.</text>
</comment>
<keyword evidence="2" id="KW-1185">Reference proteome</keyword>
<organism evidence="1 2">
    <name type="scientific">Teichococcus aestuarii</name>
    <dbReference type="NCBI Taxonomy" id="568898"/>
    <lineage>
        <taxon>Bacteria</taxon>
        <taxon>Pseudomonadati</taxon>
        <taxon>Pseudomonadota</taxon>
        <taxon>Alphaproteobacteria</taxon>
        <taxon>Acetobacterales</taxon>
        <taxon>Roseomonadaceae</taxon>
        <taxon>Roseomonas</taxon>
    </lineage>
</organism>
<evidence type="ECO:0000313" key="2">
    <source>
        <dbReference type="Proteomes" id="UP000245048"/>
    </source>
</evidence>
<dbReference type="Proteomes" id="UP000245048">
    <property type="component" value="Unassembled WGS sequence"/>
</dbReference>
<evidence type="ECO:0000313" key="1">
    <source>
        <dbReference type="EMBL" id="PWC28257.1"/>
    </source>
</evidence>
<protein>
    <submittedName>
        <fullName evidence="1">Uncharacterized protein</fullName>
    </submittedName>
</protein>
<name>A0A2U1V2W8_9PROT</name>
<dbReference type="AlphaFoldDB" id="A0A2U1V2W8"/>
<dbReference type="EMBL" id="PDOA01000008">
    <property type="protein sequence ID" value="PWC28257.1"/>
    <property type="molecule type" value="Genomic_DNA"/>
</dbReference>